<comment type="caution">
    <text evidence="1">The sequence shown here is derived from an EMBL/GenBank/DDBJ whole genome shotgun (WGS) entry which is preliminary data.</text>
</comment>
<evidence type="ECO:0000313" key="1">
    <source>
        <dbReference type="EMBL" id="MFC4232578.1"/>
    </source>
</evidence>
<dbReference type="Proteomes" id="UP001595906">
    <property type="component" value="Unassembled WGS sequence"/>
</dbReference>
<sequence>MPSLTIIITNVPDVPVMPSIYLASNINQWKSNDEDFQFQKEIESGYYILKLTNVLDEIAFKFTRGSWQTEETDINNKVLANREWNKASEQAVYIATIHNWKDVPALVSKPVIPKATLWLKDFYMPQLERTRNVWLYLPPNYHENCSFPVIYMHDAQNVFDGIPSPYGKWEVPEALNNIYEKTGWSCIIIAVEHGNEFRHAEYSPWPHKTRGGGEGKKYIDFIVNTLKPMVDQQFKTLADAQNTCIMGSSMGGLISMYAALQYGEVFGKVGVFSPAFWWCEEIYEFAANQPFNYIQKLVLLAGGQENETIIPDTLAMYNTLIDNNYFEDKINLDFFEWGQHSESFWALEFDKAVRFLFEEQMDLPVVKAEQCVIYNSEKAELSITIDYEKFELLNAYGKIILHKEASICNIIALQPHWKGSFIYKCYLKSGKIITKNIHLR</sequence>
<organism evidence="1 2">
    <name type="scientific">Parasediminibacterium paludis</name>
    <dbReference type="NCBI Taxonomy" id="908966"/>
    <lineage>
        <taxon>Bacteria</taxon>
        <taxon>Pseudomonadati</taxon>
        <taxon>Bacteroidota</taxon>
        <taxon>Chitinophagia</taxon>
        <taxon>Chitinophagales</taxon>
        <taxon>Chitinophagaceae</taxon>
        <taxon>Parasediminibacterium</taxon>
    </lineage>
</organism>
<dbReference type="RefSeq" id="WP_379014483.1">
    <property type="nucleotide sequence ID" value="NZ_JBHSDC010000022.1"/>
</dbReference>
<keyword evidence="2" id="KW-1185">Reference proteome</keyword>
<dbReference type="Gene3D" id="3.40.50.1820">
    <property type="entry name" value="alpha/beta hydrolase"/>
    <property type="match status" value="1"/>
</dbReference>
<proteinExistence type="predicted"/>
<dbReference type="GO" id="GO:0016787">
    <property type="term" value="F:hydrolase activity"/>
    <property type="evidence" value="ECO:0007669"/>
    <property type="project" value="UniProtKB-KW"/>
</dbReference>
<gene>
    <name evidence="1" type="ORF">ACFOW1_11785</name>
</gene>
<keyword evidence="1" id="KW-0378">Hydrolase</keyword>
<dbReference type="SUPFAM" id="SSF53474">
    <property type="entry name" value="alpha/beta-Hydrolases"/>
    <property type="match status" value="1"/>
</dbReference>
<dbReference type="InterPro" id="IPR029058">
    <property type="entry name" value="AB_hydrolase_fold"/>
</dbReference>
<dbReference type="PANTHER" id="PTHR48098:SF6">
    <property type="entry name" value="FERRI-BACILLIBACTIN ESTERASE BESA"/>
    <property type="match status" value="1"/>
</dbReference>
<dbReference type="Pfam" id="PF00756">
    <property type="entry name" value="Esterase"/>
    <property type="match status" value="1"/>
</dbReference>
<dbReference type="PANTHER" id="PTHR48098">
    <property type="entry name" value="ENTEROCHELIN ESTERASE-RELATED"/>
    <property type="match status" value="1"/>
</dbReference>
<name>A0ABV8PXG1_9BACT</name>
<dbReference type="InterPro" id="IPR000801">
    <property type="entry name" value="Esterase-like"/>
</dbReference>
<evidence type="ECO:0000313" key="2">
    <source>
        <dbReference type="Proteomes" id="UP001595906"/>
    </source>
</evidence>
<dbReference type="InterPro" id="IPR050583">
    <property type="entry name" value="Mycobacterial_A85_antigen"/>
</dbReference>
<accession>A0ABV8PXG1</accession>
<dbReference type="EMBL" id="JBHSDC010000022">
    <property type="protein sequence ID" value="MFC4232578.1"/>
    <property type="molecule type" value="Genomic_DNA"/>
</dbReference>
<protein>
    <submittedName>
        <fullName evidence="1">Alpha/beta hydrolase</fullName>
    </submittedName>
</protein>
<reference evidence="2" key="1">
    <citation type="journal article" date="2019" name="Int. J. Syst. Evol. Microbiol.">
        <title>The Global Catalogue of Microorganisms (GCM) 10K type strain sequencing project: providing services to taxonomists for standard genome sequencing and annotation.</title>
        <authorList>
            <consortium name="The Broad Institute Genomics Platform"/>
            <consortium name="The Broad Institute Genome Sequencing Center for Infectious Disease"/>
            <person name="Wu L."/>
            <person name="Ma J."/>
        </authorList>
    </citation>
    <scope>NUCLEOTIDE SEQUENCE [LARGE SCALE GENOMIC DNA]</scope>
    <source>
        <strain evidence="2">CECT 8010</strain>
    </source>
</reference>